<name>A0A086CI34_9CHRO</name>
<evidence type="ECO:0000256" key="7">
    <source>
        <dbReference type="ARBA" id="ARBA00022840"/>
    </source>
</evidence>
<evidence type="ECO:0000256" key="5">
    <source>
        <dbReference type="ARBA" id="ARBA00022741"/>
    </source>
</evidence>
<dbReference type="GO" id="GO:0046656">
    <property type="term" value="P:folic acid biosynthetic process"/>
    <property type="evidence" value="ECO:0007669"/>
    <property type="project" value="UniProtKB-KW"/>
</dbReference>
<comment type="pathway">
    <text evidence="2">Cofactor biosynthesis; tetrahydrofolate biosynthesis; 2-amino-4-hydroxy-6-hydroxymethyl-7,8-dihydropteridine diphosphate from 7,8-dihydroneopterin triphosphate: step 4/4.</text>
</comment>
<keyword evidence="4 10" id="KW-0808">Transferase</keyword>
<dbReference type="Gene3D" id="3.30.70.560">
    <property type="entry name" value="7,8-Dihydro-6-hydroxymethylpterin-pyrophosphokinase HPPK"/>
    <property type="match status" value="1"/>
</dbReference>
<dbReference type="Pfam" id="PF01288">
    <property type="entry name" value="HPPK"/>
    <property type="match status" value="1"/>
</dbReference>
<keyword evidence="5" id="KW-0547">Nucleotide-binding</keyword>
<dbReference type="NCBIfam" id="TIGR01498">
    <property type="entry name" value="folK"/>
    <property type="match status" value="1"/>
</dbReference>
<dbReference type="GO" id="GO:0046654">
    <property type="term" value="P:tetrahydrofolate biosynthetic process"/>
    <property type="evidence" value="ECO:0007669"/>
    <property type="project" value="UniProtKB-UniPathway"/>
</dbReference>
<evidence type="ECO:0000256" key="2">
    <source>
        <dbReference type="ARBA" id="ARBA00005051"/>
    </source>
</evidence>
<dbReference type="EMBL" id="JPSP01000002">
    <property type="protein sequence ID" value="KFF41848.1"/>
    <property type="molecule type" value="Genomic_DNA"/>
</dbReference>
<evidence type="ECO:0000256" key="1">
    <source>
        <dbReference type="ARBA" id="ARBA00000198"/>
    </source>
</evidence>
<dbReference type="GO" id="GO:0003848">
    <property type="term" value="F:2-amino-4-hydroxy-6-hydroxymethyldihydropteridine diphosphokinase activity"/>
    <property type="evidence" value="ECO:0007669"/>
    <property type="project" value="UniProtKB-EC"/>
</dbReference>
<comment type="catalytic activity">
    <reaction evidence="1">
        <text>6-hydroxymethyl-7,8-dihydropterin + ATP = (7,8-dihydropterin-6-yl)methyl diphosphate + AMP + H(+)</text>
        <dbReference type="Rhea" id="RHEA:11412"/>
        <dbReference type="ChEBI" id="CHEBI:15378"/>
        <dbReference type="ChEBI" id="CHEBI:30616"/>
        <dbReference type="ChEBI" id="CHEBI:44841"/>
        <dbReference type="ChEBI" id="CHEBI:72950"/>
        <dbReference type="ChEBI" id="CHEBI:456215"/>
        <dbReference type="EC" id="2.7.6.3"/>
    </reaction>
</comment>
<dbReference type="EC" id="2.7.6.3" evidence="3"/>
<dbReference type="eggNOG" id="COG0801">
    <property type="taxonomic scope" value="Bacteria"/>
</dbReference>
<comment type="caution">
    <text evidence="10">The sequence shown here is derived from an EMBL/GenBank/DDBJ whole genome shotgun (WGS) entry which is preliminary data.</text>
</comment>
<evidence type="ECO:0000256" key="4">
    <source>
        <dbReference type="ARBA" id="ARBA00022679"/>
    </source>
</evidence>
<accession>A0A086CI34</accession>
<dbReference type="PANTHER" id="PTHR43071:SF1">
    <property type="entry name" value="2-AMINO-4-HYDROXY-6-HYDROXYMETHYLDIHYDROPTERIDINE PYROPHOSPHOKINASE"/>
    <property type="match status" value="1"/>
</dbReference>
<dbReference type="InterPro" id="IPR000550">
    <property type="entry name" value="Hppk"/>
</dbReference>
<sequence length="163" mass="18785">MMFYVINMVEYAVALGSNLGDSCAILDKVIILLSRYPNIDLTSYSPFYKTFPIGPKQPIYYNGCVIVNSPINPKKLLEVLLNIEKRFGRVRDEKWGARTLDLDILLCEHLIIETPFLQIPHPQMTKRKFVLLPLCTIASTWKHPITRKTVKEHLQEISDKNIV</sequence>
<dbReference type="UniPathway" id="UPA00077">
    <property type="reaction ID" value="UER00155"/>
</dbReference>
<evidence type="ECO:0000256" key="3">
    <source>
        <dbReference type="ARBA" id="ARBA00013253"/>
    </source>
</evidence>
<dbReference type="Proteomes" id="UP000028922">
    <property type="component" value="Unassembled WGS sequence"/>
</dbReference>
<gene>
    <name evidence="10" type="ORF">ucyna2_00227</name>
</gene>
<evidence type="ECO:0000256" key="6">
    <source>
        <dbReference type="ARBA" id="ARBA00022777"/>
    </source>
</evidence>
<dbReference type="SUPFAM" id="SSF55083">
    <property type="entry name" value="6-hydroxymethyl-7,8-dihydropterin pyrophosphokinase, HPPK"/>
    <property type="match status" value="1"/>
</dbReference>
<feature type="domain" description="7,8-dihydro-6-hydroxymethylpterin-pyrophosphokinase" evidence="9">
    <location>
        <begin position="94"/>
        <end position="105"/>
    </location>
</feature>
<keyword evidence="7" id="KW-0067">ATP-binding</keyword>
<keyword evidence="8" id="KW-0289">Folate biosynthesis</keyword>
<dbReference type="GO" id="GO:0005524">
    <property type="term" value="F:ATP binding"/>
    <property type="evidence" value="ECO:0007669"/>
    <property type="project" value="UniProtKB-KW"/>
</dbReference>
<keyword evidence="6 10" id="KW-0418">Kinase</keyword>
<reference evidence="10 11" key="1">
    <citation type="submission" date="2014-08" db="EMBL/GenBank/DDBJ databases">
        <title>Comparative genomics reveals surprising divergence of two closely related strains of uncultivated UCYN-A cyanobacteria.</title>
        <authorList>
            <person name="Bombar D."/>
            <person name="Heller P."/>
            <person name="Sanchez-Baracaldo P."/>
            <person name="Carter B.J."/>
            <person name="Zert J.P."/>
        </authorList>
    </citation>
    <scope>NUCLEOTIDE SEQUENCE [LARGE SCALE GENOMIC DNA]</scope>
</reference>
<evidence type="ECO:0000313" key="11">
    <source>
        <dbReference type="Proteomes" id="UP000028922"/>
    </source>
</evidence>
<evidence type="ECO:0000256" key="8">
    <source>
        <dbReference type="ARBA" id="ARBA00022909"/>
    </source>
</evidence>
<dbReference type="CDD" id="cd00483">
    <property type="entry name" value="HPPK"/>
    <property type="match status" value="1"/>
</dbReference>
<dbReference type="PATRIC" id="fig|1527444.3.peg.219"/>
<dbReference type="PROSITE" id="PS00794">
    <property type="entry name" value="HPPK"/>
    <property type="match status" value="1"/>
</dbReference>
<dbReference type="PANTHER" id="PTHR43071">
    <property type="entry name" value="2-AMINO-4-HYDROXY-6-HYDROXYMETHYLDIHYDROPTERIDINE PYROPHOSPHOKINASE"/>
    <property type="match status" value="1"/>
</dbReference>
<evidence type="ECO:0000259" key="9">
    <source>
        <dbReference type="PROSITE" id="PS00794"/>
    </source>
</evidence>
<dbReference type="STRING" id="1527444.ucyna2_00227"/>
<dbReference type="InterPro" id="IPR035907">
    <property type="entry name" value="Hppk_sf"/>
</dbReference>
<evidence type="ECO:0000313" key="10">
    <source>
        <dbReference type="EMBL" id="KFF41848.1"/>
    </source>
</evidence>
<dbReference type="AlphaFoldDB" id="A0A086CI34"/>
<organism evidence="10 11">
    <name type="scientific">Candidatus Atelocyanobacterium thalassa isolate SIO64986</name>
    <dbReference type="NCBI Taxonomy" id="1527444"/>
    <lineage>
        <taxon>Bacteria</taxon>
        <taxon>Bacillati</taxon>
        <taxon>Cyanobacteriota</taxon>
        <taxon>Cyanophyceae</taxon>
        <taxon>Oscillatoriophycideae</taxon>
        <taxon>Chroococcales</taxon>
        <taxon>Aphanothecaceae</taxon>
        <taxon>Candidatus Atelocyanobacterium</taxon>
        <taxon>Candidatus Atelocyanobacterium thalassae</taxon>
    </lineage>
</organism>
<proteinExistence type="predicted"/>
<dbReference type="GO" id="GO:0016301">
    <property type="term" value="F:kinase activity"/>
    <property type="evidence" value="ECO:0007669"/>
    <property type="project" value="UniProtKB-KW"/>
</dbReference>
<protein>
    <recommendedName>
        <fullName evidence="3">2-amino-4-hydroxy-6-hydroxymethyldihydropteridine diphosphokinase</fullName>
        <ecNumber evidence="3">2.7.6.3</ecNumber>
    </recommendedName>
</protein>